<dbReference type="InterPro" id="IPR023166">
    <property type="entry name" value="BaiN-like_dom_sf"/>
</dbReference>
<dbReference type="PRINTS" id="PR00368">
    <property type="entry name" value="FADPNR"/>
</dbReference>
<proteinExistence type="predicted"/>
<dbReference type="Gene3D" id="1.10.8.260">
    <property type="entry name" value="HI0933 insert domain-like"/>
    <property type="match status" value="1"/>
</dbReference>
<dbReference type="KEGG" id="caa:Caka_3055"/>
<accession>D5EI28</accession>
<dbReference type="InterPro" id="IPR022460">
    <property type="entry name" value="Flavoprotein_PP4765"/>
</dbReference>
<feature type="domain" description="RsdA/BaiN/AoA(So)-like Rossmann fold-like" evidence="1">
    <location>
        <begin position="7"/>
        <end position="395"/>
    </location>
</feature>
<dbReference type="eggNOG" id="COG2081">
    <property type="taxonomic scope" value="Bacteria"/>
</dbReference>
<dbReference type="PANTHER" id="PTHR42887:SF1">
    <property type="entry name" value="BLR3961 PROTEIN"/>
    <property type="match status" value="1"/>
</dbReference>
<evidence type="ECO:0000313" key="3">
    <source>
        <dbReference type="Proteomes" id="UP000000925"/>
    </source>
</evidence>
<dbReference type="Proteomes" id="UP000000925">
    <property type="component" value="Chromosome"/>
</dbReference>
<evidence type="ECO:0000313" key="2">
    <source>
        <dbReference type="EMBL" id="ADE56068.1"/>
    </source>
</evidence>
<dbReference type="Gene3D" id="2.40.30.10">
    <property type="entry name" value="Translation factors"/>
    <property type="match status" value="1"/>
</dbReference>
<dbReference type="InterPro" id="IPR057661">
    <property type="entry name" value="RsdA/BaiN/AoA(So)_Rossmann"/>
</dbReference>
<organism evidence="2 3">
    <name type="scientific">Coraliomargarita akajimensis (strain DSM 45221 / IAM 15411 / JCM 23193 / KCTC 12865 / 04OKA010-24)</name>
    <dbReference type="NCBI Taxonomy" id="583355"/>
    <lineage>
        <taxon>Bacteria</taxon>
        <taxon>Pseudomonadati</taxon>
        <taxon>Verrucomicrobiota</taxon>
        <taxon>Opitutia</taxon>
        <taxon>Puniceicoccales</taxon>
        <taxon>Coraliomargaritaceae</taxon>
        <taxon>Coraliomargarita</taxon>
    </lineage>
</organism>
<dbReference type="PANTHER" id="PTHR42887">
    <property type="entry name" value="OS12G0638800 PROTEIN"/>
    <property type="match status" value="1"/>
</dbReference>
<protein>
    <submittedName>
        <fullName evidence="2">HI0933 family protein</fullName>
    </submittedName>
</protein>
<evidence type="ECO:0000259" key="1">
    <source>
        <dbReference type="Pfam" id="PF03486"/>
    </source>
</evidence>
<dbReference type="AlphaFoldDB" id="D5EI28"/>
<dbReference type="SUPFAM" id="SSF51905">
    <property type="entry name" value="FAD/NAD(P)-binding domain"/>
    <property type="match status" value="1"/>
</dbReference>
<dbReference type="SUPFAM" id="SSF160996">
    <property type="entry name" value="HI0933 insert domain-like"/>
    <property type="match status" value="1"/>
</dbReference>
<keyword evidence="3" id="KW-1185">Reference proteome</keyword>
<name>D5EI28_CORAD</name>
<dbReference type="PRINTS" id="PR00411">
    <property type="entry name" value="PNDRDTASEI"/>
</dbReference>
<dbReference type="NCBIfam" id="TIGR03862">
    <property type="entry name" value="flavo_PP4765"/>
    <property type="match status" value="1"/>
</dbReference>
<gene>
    <name evidence="2" type="ordered locus">Caka_3055</name>
</gene>
<dbReference type="EMBL" id="CP001998">
    <property type="protein sequence ID" value="ADE56068.1"/>
    <property type="molecule type" value="Genomic_DNA"/>
</dbReference>
<dbReference type="NCBIfam" id="TIGR00275">
    <property type="entry name" value="aminoacetone oxidase family FAD-binding enzyme"/>
    <property type="match status" value="1"/>
</dbReference>
<dbReference type="Pfam" id="PF03486">
    <property type="entry name" value="HI0933_like"/>
    <property type="match status" value="1"/>
</dbReference>
<dbReference type="RefSeq" id="WP_013044784.1">
    <property type="nucleotide sequence ID" value="NC_014008.1"/>
</dbReference>
<reference evidence="2 3" key="1">
    <citation type="journal article" date="2010" name="Stand. Genomic Sci.">
        <title>Complete genome sequence of Coraliomargarita akajimensis type strain (04OKA010-24).</title>
        <authorList>
            <person name="Mavromatis K."/>
            <person name="Abt B."/>
            <person name="Brambilla E."/>
            <person name="Lapidus A."/>
            <person name="Copeland A."/>
            <person name="Deshpande S."/>
            <person name="Nolan M."/>
            <person name="Lucas S."/>
            <person name="Tice H."/>
            <person name="Cheng J.F."/>
            <person name="Han C."/>
            <person name="Detter J.C."/>
            <person name="Woyke T."/>
            <person name="Goodwin L."/>
            <person name="Pitluck S."/>
            <person name="Held B."/>
            <person name="Brettin T."/>
            <person name="Tapia R."/>
            <person name="Ivanova N."/>
            <person name="Mikhailova N."/>
            <person name="Pati A."/>
            <person name="Liolios K."/>
            <person name="Chen A."/>
            <person name="Palaniappan K."/>
            <person name="Land M."/>
            <person name="Hauser L."/>
            <person name="Chang Y.J."/>
            <person name="Jeffries C.D."/>
            <person name="Rohde M."/>
            <person name="Goker M."/>
            <person name="Bristow J."/>
            <person name="Eisen J.A."/>
            <person name="Markowitz V."/>
            <person name="Hugenholtz P."/>
            <person name="Klenk H.P."/>
            <person name="Kyrpides N.C."/>
        </authorList>
    </citation>
    <scope>NUCLEOTIDE SEQUENCE [LARGE SCALE GENOMIC DNA]</scope>
    <source>
        <strain evidence="3">DSM 45221 / IAM 15411 / JCM 23193 / KCTC 12865</strain>
    </source>
</reference>
<sequence>MSSSSRSVAIVGGGPAGLRAAERAIEAGARVTVYDHKPSVGRKFLIAGKSGLNLTNDAGFDDFLAQYSGAQFPLDRWRTYLSGFDRDAMRAWARGLGVETFVAGGGKVFPTSKKAAPLLRRWLSRLKVAGVQFEMHHRWLGLERVGDRIELLFRNRDGDMAVQHDAVVLALGGASWPQTGSDGAWTAILRQLGVDMVPLQGANCGWECLWTPETLAVAEGQPLHHLSIQAGDQRVQGELMVTRYGFEGSPLYRLGPQLRRMKEPELIIDFKPVFSEAHMIAKMESARRHFYKEARLRWKFTDAMCAILRQQYGEFESAEALAAAAKCCRIPLLGPRPVAEAISTAGGVAWTALNEDLMLQAIPGVYCAGEMIDWEAPTGGFLLQGCFATGTVAGAAAAGVSVHCRGSAE</sequence>
<dbReference type="InterPro" id="IPR004792">
    <property type="entry name" value="BaiN-like"/>
</dbReference>
<dbReference type="Gene3D" id="3.50.50.60">
    <property type="entry name" value="FAD/NAD(P)-binding domain"/>
    <property type="match status" value="1"/>
</dbReference>
<dbReference type="InterPro" id="IPR036188">
    <property type="entry name" value="FAD/NAD-bd_sf"/>
</dbReference>
<dbReference type="HOGENOM" id="CLU_025174_1_0_0"/>
<dbReference type="OrthoDB" id="9773233at2"/>